<dbReference type="SUPFAM" id="SSF52540">
    <property type="entry name" value="P-loop containing nucleoside triphosphate hydrolases"/>
    <property type="match status" value="1"/>
</dbReference>
<dbReference type="OMA" id="LKADIMH"/>
<dbReference type="GO" id="GO:0005663">
    <property type="term" value="C:DNA replication factor C complex"/>
    <property type="evidence" value="ECO:0007669"/>
    <property type="project" value="TreeGrafter"/>
</dbReference>
<comment type="similarity">
    <text evidence="2">Belongs to the activator 1 small subunits family.</text>
</comment>
<dbReference type="Gene3D" id="3.40.50.300">
    <property type="entry name" value="P-loop containing nucleotide triphosphate hydrolases"/>
    <property type="match status" value="1"/>
</dbReference>
<dbReference type="InterPro" id="IPR050238">
    <property type="entry name" value="DNA_Rep/Repair_Clamp_Loader"/>
</dbReference>
<keyword evidence="12" id="KW-1185">Reference proteome</keyword>
<dbReference type="InterPro" id="IPR008921">
    <property type="entry name" value="DNA_pol3_clamp-load_cplx_C"/>
</dbReference>
<evidence type="ECO:0000256" key="2">
    <source>
        <dbReference type="ARBA" id="ARBA00005378"/>
    </source>
</evidence>
<dbReference type="Pfam" id="PF21960">
    <property type="entry name" value="RCF1-5-like_lid"/>
    <property type="match status" value="1"/>
</dbReference>
<dbReference type="GeneID" id="110979830"/>
<dbReference type="OrthoDB" id="761538at2759"/>
<dbReference type="FunFam" id="1.20.272.10:FF:000002">
    <property type="entry name" value="Replication factor C subunit 3"/>
    <property type="match status" value="1"/>
</dbReference>
<keyword evidence="4" id="KW-0539">Nucleus</keyword>
<dbReference type="Pfam" id="PF22534">
    <property type="entry name" value="RFC_C"/>
    <property type="match status" value="1"/>
</dbReference>
<dbReference type="Pfam" id="PF13177">
    <property type="entry name" value="DNA_pol3_delta2"/>
    <property type="match status" value="1"/>
</dbReference>
<keyword evidence="3" id="KW-0235">DNA replication</keyword>
<dbReference type="CDD" id="cd00009">
    <property type="entry name" value="AAA"/>
    <property type="match status" value="1"/>
</dbReference>
<dbReference type="AlphaFoldDB" id="A0A8B7YGV1"/>
<protein>
    <recommendedName>
        <fullName evidence="7">Replication factor C subunit 3</fullName>
    </recommendedName>
    <alternativeName>
        <fullName evidence="9">Activator 1 38 kDa subunit</fullName>
    </alternativeName>
    <alternativeName>
        <fullName evidence="10">Activator 1 subunit 3</fullName>
    </alternativeName>
    <alternativeName>
        <fullName evidence="8">Replication factor C 38 kDa subunit</fullName>
    </alternativeName>
</protein>
<dbReference type="SUPFAM" id="SSF48019">
    <property type="entry name" value="post-AAA+ oligomerization domain-like"/>
    <property type="match status" value="1"/>
</dbReference>
<sequence length="356" mass="40459">MSLWVDKYRPSSLSKLDFHKEQAANLRKLVQGGDFPHLLIYGPSGAGKKTRIMCTLRELYGSGVEKLRIEHQSFTTPSKKKIEVSTIASNYHIEVNPSDAGIYDRVVIQELLKTVAQTQQLDSSAQKDFKVVLLTEVDRLTKDAQHALRRTMEKYSATCRLILCANSTSKVIPAIRSRCLGIRVPAPSIDEICQILQVVCKKEGLSLPAQLSKRIAEKSDRNLRRALLMCEACKVQQYPFSETQEIPVPDWEVFLRETANAIVNEQTPQRLLEVRGQLYELLTHCIPPDVIMKGLLKELISNCDGQLKSEITQVAAFYEHRLQLGSKPIYHLEAFVVKFMSIYKRFLEEGFDDMAF</sequence>
<dbReference type="SMART" id="SM00382">
    <property type="entry name" value="AAA"/>
    <property type="match status" value="1"/>
</dbReference>
<dbReference type="PANTHER" id="PTHR11669:SF1">
    <property type="entry name" value="REPLICATION FACTOR C SUBUNIT 3"/>
    <property type="match status" value="1"/>
</dbReference>
<dbReference type="GO" id="GO:0006271">
    <property type="term" value="P:DNA strand elongation involved in DNA replication"/>
    <property type="evidence" value="ECO:0007669"/>
    <property type="project" value="UniProtKB-ARBA"/>
</dbReference>
<evidence type="ECO:0000256" key="7">
    <source>
        <dbReference type="ARBA" id="ARBA00070184"/>
    </source>
</evidence>
<evidence type="ECO:0000256" key="5">
    <source>
        <dbReference type="ARBA" id="ARBA00058626"/>
    </source>
</evidence>
<proteinExistence type="inferred from homology"/>
<reference evidence="13" key="1">
    <citation type="submission" date="2025-08" db="UniProtKB">
        <authorList>
            <consortium name="RefSeq"/>
        </authorList>
    </citation>
    <scope>IDENTIFICATION</scope>
</reference>
<organism evidence="12 13">
    <name type="scientific">Acanthaster planci</name>
    <name type="common">Crown-of-thorns starfish</name>
    <dbReference type="NCBI Taxonomy" id="133434"/>
    <lineage>
        <taxon>Eukaryota</taxon>
        <taxon>Metazoa</taxon>
        <taxon>Echinodermata</taxon>
        <taxon>Eleutherozoa</taxon>
        <taxon>Asterozoa</taxon>
        <taxon>Asteroidea</taxon>
        <taxon>Valvatacea</taxon>
        <taxon>Valvatida</taxon>
        <taxon>Acanthasteridae</taxon>
        <taxon>Acanthaster</taxon>
    </lineage>
</organism>
<evidence type="ECO:0000313" key="12">
    <source>
        <dbReference type="Proteomes" id="UP000694845"/>
    </source>
</evidence>
<dbReference type="CTD" id="5983"/>
<feature type="domain" description="AAA+ ATPase" evidence="11">
    <location>
        <begin position="34"/>
        <end position="190"/>
    </location>
</feature>
<dbReference type="Gene3D" id="1.20.272.10">
    <property type="match status" value="1"/>
</dbReference>
<dbReference type="InterPro" id="IPR003593">
    <property type="entry name" value="AAA+_ATPase"/>
</dbReference>
<dbReference type="Gene3D" id="1.10.8.60">
    <property type="match status" value="1"/>
</dbReference>
<evidence type="ECO:0000256" key="6">
    <source>
        <dbReference type="ARBA" id="ARBA00062267"/>
    </source>
</evidence>
<accession>A0A8B7YGV1</accession>
<dbReference type="FunFam" id="3.40.50.300:FF:000136">
    <property type="entry name" value="Replication factor C subunit 5"/>
    <property type="match status" value="1"/>
</dbReference>
<dbReference type="PANTHER" id="PTHR11669">
    <property type="entry name" value="REPLICATION FACTOR C / DNA POLYMERASE III GAMMA-TAU SUBUNIT"/>
    <property type="match status" value="1"/>
</dbReference>
<dbReference type="GO" id="GO:0003689">
    <property type="term" value="F:DNA clamp loader activity"/>
    <property type="evidence" value="ECO:0007669"/>
    <property type="project" value="TreeGrafter"/>
</dbReference>
<comment type="function">
    <text evidence="5">Subunit of the replication factor C (RFC) complex which acts during elongation of primed DNA templates by DNA polymerases delta and epsilon, and is necessary for ATP-dependent loading of proliferating cell nuclear antigen (PCNA) onto primed DNA.</text>
</comment>
<dbReference type="Proteomes" id="UP000694845">
    <property type="component" value="Unplaced"/>
</dbReference>
<evidence type="ECO:0000313" key="13">
    <source>
        <dbReference type="RefSeq" id="XP_022091625.1"/>
    </source>
</evidence>
<dbReference type="GO" id="GO:0006281">
    <property type="term" value="P:DNA repair"/>
    <property type="evidence" value="ECO:0007669"/>
    <property type="project" value="UniProtKB-ARBA"/>
</dbReference>
<dbReference type="GO" id="GO:0003677">
    <property type="term" value="F:DNA binding"/>
    <property type="evidence" value="ECO:0007669"/>
    <property type="project" value="InterPro"/>
</dbReference>
<dbReference type="GO" id="GO:0005634">
    <property type="term" value="C:nucleus"/>
    <property type="evidence" value="ECO:0007669"/>
    <property type="project" value="UniProtKB-SubCell"/>
</dbReference>
<name>A0A8B7YGV1_ACAPL</name>
<dbReference type="RefSeq" id="XP_022091625.1">
    <property type="nucleotide sequence ID" value="XM_022235933.1"/>
</dbReference>
<dbReference type="InterPro" id="IPR027417">
    <property type="entry name" value="P-loop_NTPase"/>
</dbReference>
<comment type="subunit">
    <text evidence="6">Subunit of the RFC complex, an heteropentameric complex consisting of a large subunit RFC1 and four small subunits RFC2, RFC3, RFC4 and RFC5; the RFC complex interacts with PCNA. Forms an heterotetrameric complex with RFC2, RFC4 and RFC5; this complex has ATPase activity but is not stimulated by PCNA. The heterotetramer of subunits RFC2, RFC3, RFC4 and RFC5 interacts with RAD17. Interacts with CNTD1; this interaction facilitates crossover formation.</text>
</comment>
<gene>
    <name evidence="13" type="primary">LOC110979830</name>
</gene>
<comment type="subcellular location">
    <subcellularLocation>
        <location evidence="1">Nucleus</location>
    </subcellularLocation>
</comment>
<evidence type="ECO:0000256" key="10">
    <source>
        <dbReference type="ARBA" id="ARBA00080379"/>
    </source>
</evidence>
<evidence type="ECO:0000256" key="9">
    <source>
        <dbReference type="ARBA" id="ARBA00079394"/>
    </source>
</evidence>
<dbReference type="FunFam" id="1.10.8.60:FF:000030">
    <property type="entry name" value="replication factor C subunit 3"/>
    <property type="match status" value="1"/>
</dbReference>
<evidence type="ECO:0000259" key="11">
    <source>
        <dbReference type="SMART" id="SM00382"/>
    </source>
</evidence>
<evidence type="ECO:0000256" key="3">
    <source>
        <dbReference type="ARBA" id="ARBA00022705"/>
    </source>
</evidence>
<evidence type="ECO:0000256" key="1">
    <source>
        <dbReference type="ARBA" id="ARBA00004123"/>
    </source>
</evidence>
<dbReference type="KEGG" id="aplc:110979830"/>
<evidence type="ECO:0000256" key="8">
    <source>
        <dbReference type="ARBA" id="ARBA00076818"/>
    </source>
</evidence>
<evidence type="ECO:0000256" key="4">
    <source>
        <dbReference type="ARBA" id="ARBA00023242"/>
    </source>
</evidence>